<reference evidence="2" key="1">
    <citation type="submission" date="2021-02" db="EMBL/GenBank/DDBJ databases">
        <authorList>
            <person name="Dougan E. K."/>
            <person name="Rhodes N."/>
            <person name="Thang M."/>
            <person name="Chan C."/>
        </authorList>
    </citation>
    <scope>NUCLEOTIDE SEQUENCE</scope>
</reference>
<keyword evidence="1" id="KW-1133">Transmembrane helix</keyword>
<evidence type="ECO:0000256" key="1">
    <source>
        <dbReference type="SAM" id="Phobius"/>
    </source>
</evidence>
<name>A0A812LUQ2_9DINO</name>
<evidence type="ECO:0000313" key="3">
    <source>
        <dbReference type="Proteomes" id="UP000604046"/>
    </source>
</evidence>
<dbReference type="EMBL" id="CAJNDS010001169">
    <property type="protein sequence ID" value="CAE7250348.1"/>
    <property type="molecule type" value="Genomic_DNA"/>
</dbReference>
<keyword evidence="1" id="KW-0472">Membrane</keyword>
<feature type="transmembrane region" description="Helical" evidence="1">
    <location>
        <begin position="48"/>
        <end position="67"/>
    </location>
</feature>
<comment type="caution">
    <text evidence="2">The sequence shown here is derived from an EMBL/GenBank/DDBJ whole genome shotgun (WGS) entry which is preliminary data.</text>
</comment>
<evidence type="ECO:0000313" key="2">
    <source>
        <dbReference type="EMBL" id="CAE7250348.1"/>
    </source>
</evidence>
<feature type="transmembrane region" description="Helical" evidence="1">
    <location>
        <begin position="87"/>
        <end position="107"/>
    </location>
</feature>
<keyword evidence="3" id="KW-1185">Reference proteome</keyword>
<sequence length="193" mass="21142">MLGSLHTVARMPKTSTATRHRGRLTFLALTVLVVSVNNATGAHACPPVVLVITLGVVPFMFLSSWCFHERPGSSLLNINDARSSDKLLQLMIISIILVHLLPLLMMGTKQSITESLFDQVLPYFAAYYPLLDDAVLVTSLIIVYGIAGIAVTVAYGTSITPSMASMIWQQAAFAVLIRFFIYMRESRYSQGSS</sequence>
<dbReference type="Proteomes" id="UP000604046">
    <property type="component" value="Unassembled WGS sequence"/>
</dbReference>
<organism evidence="2 3">
    <name type="scientific">Symbiodinium natans</name>
    <dbReference type="NCBI Taxonomy" id="878477"/>
    <lineage>
        <taxon>Eukaryota</taxon>
        <taxon>Sar</taxon>
        <taxon>Alveolata</taxon>
        <taxon>Dinophyceae</taxon>
        <taxon>Suessiales</taxon>
        <taxon>Symbiodiniaceae</taxon>
        <taxon>Symbiodinium</taxon>
    </lineage>
</organism>
<proteinExistence type="predicted"/>
<protein>
    <submittedName>
        <fullName evidence="2">Uncharacterized protein</fullName>
    </submittedName>
</protein>
<accession>A0A812LUQ2</accession>
<gene>
    <name evidence="2" type="ORF">SNAT2548_LOCUS12283</name>
</gene>
<keyword evidence="1" id="KW-0812">Transmembrane</keyword>
<dbReference type="AlphaFoldDB" id="A0A812LUQ2"/>
<feature type="transmembrane region" description="Helical" evidence="1">
    <location>
        <begin position="134"/>
        <end position="155"/>
    </location>
</feature>